<protein>
    <submittedName>
        <fullName evidence="5">Uncharacterized protein</fullName>
    </submittedName>
</protein>
<proteinExistence type="predicted"/>
<evidence type="ECO:0000256" key="4">
    <source>
        <dbReference type="SAM" id="Phobius"/>
    </source>
</evidence>
<dbReference type="SMART" id="SM00698">
    <property type="entry name" value="MORN"/>
    <property type="match status" value="3"/>
</dbReference>
<dbReference type="PROSITE" id="PS50088">
    <property type="entry name" value="ANK_REPEAT"/>
    <property type="match status" value="1"/>
</dbReference>
<feature type="compositionally biased region" description="Basic and acidic residues" evidence="3">
    <location>
        <begin position="752"/>
        <end position="769"/>
    </location>
</feature>
<dbReference type="Proteomes" id="UP001372834">
    <property type="component" value="Unassembled WGS sequence"/>
</dbReference>
<accession>A0AAN8PMI0</accession>
<dbReference type="InterPro" id="IPR003409">
    <property type="entry name" value="MORN"/>
</dbReference>
<dbReference type="EMBL" id="JAWJWE010000036">
    <property type="protein sequence ID" value="KAK6628722.1"/>
    <property type="molecule type" value="Genomic_DNA"/>
</dbReference>
<evidence type="ECO:0000256" key="3">
    <source>
        <dbReference type="SAM" id="MobiDB-lite"/>
    </source>
</evidence>
<dbReference type="PROSITE" id="PS50297">
    <property type="entry name" value="ANK_REP_REGION"/>
    <property type="match status" value="1"/>
</dbReference>
<dbReference type="Pfam" id="PF02493">
    <property type="entry name" value="MORN"/>
    <property type="match status" value="2"/>
</dbReference>
<dbReference type="SUPFAM" id="SSF82185">
    <property type="entry name" value="Histone H3 K4-specific methyltransferase SET7/9 N-terminal domain"/>
    <property type="match status" value="1"/>
</dbReference>
<dbReference type="AlphaFoldDB" id="A0AAN8PMI0"/>
<dbReference type="PANTHER" id="PTHR15897">
    <property type="entry name" value="ANKYRIN REPEAT AND MYND DOMAIN PROTEIN 1"/>
    <property type="match status" value="1"/>
</dbReference>
<feature type="region of interest" description="Disordered" evidence="3">
    <location>
        <begin position="751"/>
        <end position="784"/>
    </location>
</feature>
<dbReference type="InterPro" id="IPR002110">
    <property type="entry name" value="Ankyrin_rpt"/>
</dbReference>
<dbReference type="InterPro" id="IPR036770">
    <property type="entry name" value="Ankyrin_rpt-contain_sf"/>
</dbReference>
<dbReference type="SMART" id="SM00248">
    <property type="entry name" value="ANK"/>
    <property type="match status" value="6"/>
</dbReference>
<keyword evidence="4" id="KW-1133">Transmembrane helix</keyword>
<dbReference type="PANTHER" id="PTHR15897:SF2">
    <property type="entry name" value="ANKYRIN REPEAT AND MYND DOMAIN-CONTAINING PROTEIN 1"/>
    <property type="match status" value="1"/>
</dbReference>
<gene>
    <name evidence="5" type="ORF">RUM43_002538</name>
</gene>
<feature type="repeat" description="ANK" evidence="2">
    <location>
        <begin position="545"/>
        <end position="577"/>
    </location>
</feature>
<organism evidence="5 6">
    <name type="scientific">Polyplax serrata</name>
    <name type="common">Common mouse louse</name>
    <dbReference type="NCBI Taxonomy" id="468196"/>
    <lineage>
        <taxon>Eukaryota</taxon>
        <taxon>Metazoa</taxon>
        <taxon>Ecdysozoa</taxon>
        <taxon>Arthropoda</taxon>
        <taxon>Hexapoda</taxon>
        <taxon>Insecta</taxon>
        <taxon>Pterygota</taxon>
        <taxon>Neoptera</taxon>
        <taxon>Paraneoptera</taxon>
        <taxon>Psocodea</taxon>
        <taxon>Troctomorpha</taxon>
        <taxon>Phthiraptera</taxon>
        <taxon>Anoplura</taxon>
        <taxon>Polyplacidae</taxon>
        <taxon>Polyplax</taxon>
    </lineage>
</organism>
<keyword evidence="4" id="KW-0812">Transmembrane</keyword>
<keyword evidence="1" id="KW-0677">Repeat</keyword>
<name>A0AAN8PMI0_POLSC</name>
<feature type="region of interest" description="Disordered" evidence="3">
    <location>
        <begin position="1138"/>
        <end position="1192"/>
    </location>
</feature>
<reference evidence="5 6" key="1">
    <citation type="submission" date="2023-10" db="EMBL/GenBank/DDBJ databases">
        <title>Genomes of two closely related lineages of the louse Polyplax serrata with different host specificities.</title>
        <authorList>
            <person name="Martinu J."/>
            <person name="Tarabai H."/>
            <person name="Stefka J."/>
            <person name="Hypsa V."/>
        </authorList>
    </citation>
    <scope>NUCLEOTIDE SEQUENCE [LARGE SCALE GENOMIC DNA]</scope>
    <source>
        <strain evidence="5">HR10_N</strain>
    </source>
</reference>
<dbReference type="Gene3D" id="1.25.40.20">
    <property type="entry name" value="Ankyrin repeat-containing domain"/>
    <property type="match status" value="2"/>
</dbReference>
<comment type="caution">
    <text evidence="5">The sequence shown here is derived from an EMBL/GenBank/DDBJ whole genome shotgun (WGS) entry which is preliminary data.</text>
</comment>
<dbReference type="SUPFAM" id="SSF48403">
    <property type="entry name" value="Ankyrin repeat"/>
    <property type="match status" value="2"/>
</dbReference>
<sequence>MSSPFDEREEYMKNPFLKREYGDFTTFYVIIAICTIFGFFLLILNVTLCCSRYKDYWCDSNTGNRWILPIWTKTPHLQPPLDLTELSEEYIPPPVTEPYYIYPDNYSDYEIQQPQTDQQYIEMKLGRQSKESDLKNVEEFRNVERFQLTFSKLTPVTESLAVSNGIFLHVHSGKTAFAIVEVSATLLWNGESYEGTFLGDCFHGFATYKWKNSDAYEGSFNSNTKDGYAVLSMSNNSIFEGLFVRNRPFGPGILTHPNGRQDVGFWLGSKLVRLSRSVDFIVPRLAPTVTAKIKLLQYKQLLPLPEKSCESDCKLGAEFVNYLPRSPYSRLIYDPRSIFFDKDAFAMNFPTVCKNVVNFTNERKESDRNATDNGPLINGSRNVMCEQLVCGDDVFFMRDQKFFSGNLPFNTGILTYFTKFGNFDDLEDELPEGNISDFGYDEGSEIMVVKGVMNEKECNSLIVSWNRGELCTEIVKQIYRHRAYEDRLNFKIAELMSGARTAFRKTGLREKECLYFLKMCSLGPPYIIKELLCDSEISEELMDSRGNNGLMFAAVSDQLEIIDILSDFGVDVNAFNDESLTPLNICLLRRLAAQNETCNWETAFLAPQEEKSEDPKEEYNEMLIAESIGSMDRKFGDGMSISDEKKFLTINEIQPSIPNERISTSDKIENDDMASQVTVLNFQNATEQNEYSTTTRTVDASLLPGNNNPTFDAKHIAAPKSNKTSEFQKSIAKCDNDKYLLGLHLSEIQKPVTKERKETGKEDKGKKEQLQLQPIEPEPEEPSPEIKQLLSKIDATIEKLLQRGADPNLSDVPKPSIHLGVFTQDPGTVECLLRYGADSNHQLNINEGLLTPMHVLALLKPRLNAVEILEVLLKYGANPEMETHPDFSMQEDETSYLSELHGRTPLQLLCMRPDIEYGDICGYVINLGIKLAKVSNKKHYFNGHSGLTLAMLWGNTRLLDAFLRANCFDPNEILGEGLGTPLHVLVSTQLQRRTPYDVSIKMCDILLDAGADPDMILELPTNIFGTCVDYGFREIEIEKGNRKLQQKMTGKTEKNGSRDQVKDHIRVVEYLAKRRQQKSLNLLNEQTDGINGPPTKGQQDGSMNIGVTTRSEIASSMLERIKFDDQSKMATEEPVSITLLKRLEMSPKTGKGQTDRNKKGAKAKASQSNKNVEKPKIFDGGSKTSDLSKSLTEKEPKIPCSQILLDALLKMLGECKSLDVDQFALPYVVLRDGNFYYKFHGSMRIVREKEQYSLI</sequence>
<evidence type="ECO:0000256" key="1">
    <source>
        <dbReference type="ARBA" id="ARBA00022737"/>
    </source>
</evidence>
<feature type="transmembrane region" description="Helical" evidence="4">
    <location>
        <begin position="21"/>
        <end position="44"/>
    </location>
</feature>
<keyword evidence="2" id="KW-0040">ANK repeat</keyword>
<keyword evidence="4" id="KW-0472">Membrane</keyword>
<dbReference type="InterPro" id="IPR053064">
    <property type="entry name" value="Ankyrin-MYND_domain-protein"/>
</dbReference>
<evidence type="ECO:0000313" key="6">
    <source>
        <dbReference type="Proteomes" id="UP001372834"/>
    </source>
</evidence>
<evidence type="ECO:0000256" key="2">
    <source>
        <dbReference type="PROSITE-ProRule" id="PRU00023"/>
    </source>
</evidence>
<evidence type="ECO:0000313" key="5">
    <source>
        <dbReference type="EMBL" id="KAK6628722.1"/>
    </source>
</evidence>